<feature type="chain" id="PRO_5019340957" evidence="5">
    <location>
        <begin position="28"/>
        <end position="222"/>
    </location>
</feature>
<evidence type="ECO:0000313" key="7">
    <source>
        <dbReference type="EMBL" id="RVU45940.1"/>
    </source>
</evidence>
<evidence type="ECO:0000256" key="5">
    <source>
        <dbReference type="SAM" id="SignalP"/>
    </source>
</evidence>
<dbReference type="NCBIfam" id="TIGR01352">
    <property type="entry name" value="tonB_Cterm"/>
    <property type="match status" value="1"/>
</dbReference>
<feature type="domain" description="TonB C-terminal" evidence="6">
    <location>
        <begin position="131"/>
        <end position="222"/>
    </location>
</feature>
<dbReference type="OrthoDB" id="9792439at2"/>
<dbReference type="InterPro" id="IPR037682">
    <property type="entry name" value="TonB_C"/>
</dbReference>
<gene>
    <name evidence="7" type="ORF">EOE66_08655</name>
</gene>
<dbReference type="RefSeq" id="WP_128228312.1">
    <property type="nucleotide sequence ID" value="NZ_SACR01000003.1"/>
</dbReference>
<feature type="signal peptide" evidence="5">
    <location>
        <begin position="1"/>
        <end position="27"/>
    </location>
</feature>
<evidence type="ECO:0000256" key="2">
    <source>
        <dbReference type="ARBA" id="ARBA00022692"/>
    </source>
</evidence>
<dbReference type="AlphaFoldDB" id="A0A437RGN3"/>
<sequence length="222" mass="23886">MASKSSDTLLRALVASIASMTVAPALSQVNLRPPNISIEHQSCQLNSERALNVAPSPGLLLLSYVASAESGLQSTQVVVSSGDPKFDAEVEARLKACRFLGRANSDPKSNLQGLVAIPIRTNSAREPNRRPAMLNVANCAPTAQHYPEASAKNGEQGTTLIRFYLTADDTISRAEIRSSSGFGRLDATALYMLSQCQFRSATSPTGDRIPSTFDAEYVWRLQ</sequence>
<accession>A0A437RGN3</accession>
<evidence type="ECO:0000256" key="1">
    <source>
        <dbReference type="ARBA" id="ARBA00004167"/>
    </source>
</evidence>
<keyword evidence="8" id="KW-1185">Reference proteome</keyword>
<dbReference type="EMBL" id="SACR01000003">
    <property type="protein sequence ID" value="RVU45940.1"/>
    <property type="molecule type" value="Genomic_DNA"/>
</dbReference>
<name>A0A437RGN3_9BURK</name>
<evidence type="ECO:0000313" key="8">
    <source>
        <dbReference type="Proteomes" id="UP000285575"/>
    </source>
</evidence>
<dbReference type="Proteomes" id="UP000285575">
    <property type="component" value="Unassembled WGS sequence"/>
</dbReference>
<evidence type="ECO:0000256" key="4">
    <source>
        <dbReference type="ARBA" id="ARBA00023136"/>
    </source>
</evidence>
<keyword evidence="4" id="KW-0472">Membrane</keyword>
<proteinExistence type="predicted"/>
<dbReference type="GO" id="GO:0016020">
    <property type="term" value="C:membrane"/>
    <property type="evidence" value="ECO:0007669"/>
    <property type="project" value="UniProtKB-SubCell"/>
</dbReference>
<dbReference type="PROSITE" id="PS52015">
    <property type="entry name" value="TONB_CTD"/>
    <property type="match status" value="1"/>
</dbReference>
<evidence type="ECO:0000256" key="3">
    <source>
        <dbReference type="ARBA" id="ARBA00022989"/>
    </source>
</evidence>
<keyword evidence="5" id="KW-0732">Signal</keyword>
<keyword evidence="3" id="KW-1133">Transmembrane helix</keyword>
<keyword evidence="2" id="KW-0812">Transmembrane</keyword>
<reference evidence="7 8" key="1">
    <citation type="submission" date="2019-01" db="EMBL/GenBank/DDBJ databases">
        <authorList>
            <person name="Chen W.-M."/>
        </authorList>
    </citation>
    <scope>NUCLEOTIDE SEQUENCE [LARGE SCALE GENOMIC DNA]</scope>
    <source>
        <strain evidence="7 8">KYPY4</strain>
    </source>
</reference>
<protein>
    <submittedName>
        <fullName evidence="7">Energy transducer TonB</fullName>
    </submittedName>
</protein>
<dbReference type="SUPFAM" id="SSF74653">
    <property type="entry name" value="TolA/TonB C-terminal domain"/>
    <property type="match status" value="1"/>
</dbReference>
<dbReference type="Gene3D" id="3.30.1150.10">
    <property type="match status" value="1"/>
</dbReference>
<evidence type="ECO:0000259" key="6">
    <source>
        <dbReference type="PROSITE" id="PS52015"/>
    </source>
</evidence>
<dbReference type="InterPro" id="IPR006260">
    <property type="entry name" value="TonB/TolA_C"/>
</dbReference>
<comment type="subcellular location">
    <subcellularLocation>
        <location evidence="1">Membrane</location>
        <topology evidence="1">Single-pass membrane protein</topology>
    </subcellularLocation>
</comment>
<dbReference type="Pfam" id="PF03544">
    <property type="entry name" value="TonB_C"/>
    <property type="match status" value="1"/>
</dbReference>
<dbReference type="GO" id="GO:0055085">
    <property type="term" value="P:transmembrane transport"/>
    <property type="evidence" value="ECO:0007669"/>
    <property type="project" value="InterPro"/>
</dbReference>
<organism evidence="7 8">
    <name type="scientific">Rubrivivax rivuli</name>
    <dbReference type="NCBI Taxonomy" id="1862385"/>
    <lineage>
        <taxon>Bacteria</taxon>
        <taxon>Pseudomonadati</taxon>
        <taxon>Pseudomonadota</taxon>
        <taxon>Betaproteobacteria</taxon>
        <taxon>Burkholderiales</taxon>
        <taxon>Sphaerotilaceae</taxon>
        <taxon>Rubrivivax</taxon>
    </lineage>
</organism>
<comment type="caution">
    <text evidence="7">The sequence shown here is derived from an EMBL/GenBank/DDBJ whole genome shotgun (WGS) entry which is preliminary data.</text>
</comment>